<evidence type="ECO:0008006" key="4">
    <source>
        <dbReference type="Google" id="ProtNLM"/>
    </source>
</evidence>
<comment type="caution">
    <text evidence="2">The sequence shown here is derived from an EMBL/GenBank/DDBJ whole genome shotgun (WGS) entry which is preliminary data.</text>
</comment>
<keyword evidence="3" id="KW-1185">Reference proteome</keyword>
<reference evidence="3" key="1">
    <citation type="journal article" date="2019" name="Int. J. Syst. Evol. Microbiol.">
        <title>The Global Catalogue of Microorganisms (GCM) 10K type strain sequencing project: providing services to taxonomists for standard genome sequencing and annotation.</title>
        <authorList>
            <consortium name="The Broad Institute Genomics Platform"/>
            <consortium name="The Broad Institute Genome Sequencing Center for Infectious Disease"/>
            <person name="Wu L."/>
            <person name="Ma J."/>
        </authorList>
    </citation>
    <scope>NUCLEOTIDE SEQUENCE [LARGE SCALE GENOMIC DNA]</scope>
    <source>
        <strain evidence="3">JCM 16703</strain>
    </source>
</reference>
<dbReference type="RefSeq" id="WP_344734172.1">
    <property type="nucleotide sequence ID" value="NZ_BAAAZH010000021.1"/>
</dbReference>
<evidence type="ECO:0000256" key="1">
    <source>
        <dbReference type="SAM" id="Phobius"/>
    </source>
</evidence>
<organism evidence="2 3">
    <name type="scientific">Nocardioides fonticola</name>
    <dbReference type="NCBI Taxonomy" id="450363"/>
    <lineage>
        <taxon>Bacteria</taxon>
        <taxon>Bacillati</taxon>
        <taxon>Actinomycetota</taxon>
        <taxon>Actinomycetes</taxon>
        <taxon>Propionibacteriales</taxon>
        <taxon>Nocardioidaceae</taxon>
        <taxon>Nocardioides</taxon>
    </lineage>
</organism>
<accession>A0ABP7XR11</accession>
<name>A0ABP7XR11_9ACTN</name>
<evidence type="ECO:0000313" key="2">
    <source>
        <dbReference type="EMBL" id="GAA4122860.1"/>
    </source>
</evidence>
<sequence length="301" mass="33338">MHPPVPIVLSKSASLGRVALAYAVAGGAGAGWLLVGPDSGRRWLDALIADLLATLVVFIASRLYGNSSFYDAYWSVVPPLVFLYWWTCGGVGFDDPRAWLVFVVVLLWAVRLTLNWAVSWPGLAHEDWRYPLLRERAGRLEIVVDLLAIHVFPTLQVFLALVPLFLVTRADARPFGVLDVVAAVVGVAAIALETAADLQMRAFVREGRPGQAMDRGLWAWSRHPNYFGEFGFWVSCALFGLAADPGQAWWVFAGALAMLAMFQGASIPMMEERSLARRPDYQRVIDTVPRFVPRPPRRSMS</sequence>
<feature type="transmembrane region" description="Helical" evidence="1">
    <location>
        <begin position="12"/>
        <end position="34"/>
    </location>
</feature>
<dbReference type="PANTHER" id="PTHR32251:SF23">
    <property type="entry name" value="3-OXO-5-ALPHA-STEROID 4-DEHYDROGENASE (DUF1295)"/>
    <property type="match status" value="1"/>
</dbReference>
<feature type="transmembrane region" description="Helical" evidence="1">
    <location>
        <begin position="142"/>
        <end position="166"/>
    </location>
</feature>
<feature type="transmembrane region" description="Helical" evidence="1">
    <location>
        <begin position="99"/>
        <end position="121"/>
    </location>
</feature>
<feature type="transmembrane region" description="Helical" evidence="1">
    <location>
        <begin position="249"/>
        <end position="269"/>
    </location>
</feature>
<keyword evidence="1" id="KW-0472">Membrane</keyword>
<feature type="transmembrane region" description="Helical" evidence="1">
    <location>
        <begin position="72"/>
        <end position="93"/>
    </location>
</feature>
<evidence type="ECO:0000313" key="3">
    <source>
        <dbReference type="Proteomes" id="UP001501495"/>
    </source>
</evidence>
<dbReference type="EMBL" id="BAAAZH010000021">
    <property type="protein sequence ID" value="GAA4122860.1"/>
    <property type="molecule type" value="Genomic_DNA"/>
</dbReference>
<dbReference type="InterPro" id="IPR010721">
    <property type="entry name" value="UstE-like"/>
</dbReference>
<feature type="transmembrane region" description="Helical" evidence="1">
    <location>
        <begin position="46"/>
        <end position="65"/>
    </location>
</feature>
<feature type="transmembrane region" description="Helical" evidence="1">
    <location>
        <begin position="172"/>
        <end position="192"/>
    </location>
</feature>
<keyword evidence="1" id="KW-1133">Transmembrane helix</keyword>
<gene>
    <name evidence="2" type="ORF">GCM10022215_29060</name>
</gene>
<keyword evidence="1" id="KW-0812">Transmembrane</keyword>
<dbReference type="PANTHER" id="PTHR32251">
    <property type="entry name" value="3-OXO-5-ALPHA-STEROID 4-DEHYDROGENASE"/>
    <property type="match status" value="1"/>
</dbReference>
<dbReference type="Pfam" id="PF06966">
    <property type="entry name" value="DUF1295"/>
    <property type="match status" value="1"/>
</dbReference>
<protein>
    <recommendedName>
        <fullName evidence="4">DUF1295 domain-containing protein</fullName>
    </recommendedName>
</protein>
<dbReference type="Gene3D" id="1.20.120.1630">
    <property type="match status" value="1"/>
</dbReference>
<proteinExistence type="predicted"/>
<dbReference type="Proteomes" id="UP001501495">
    <property type="component" value="Unassembled WGS sequence"/>
</dbReference>